<evidence type="ECO:0000313" key="1">
    <source>
        <dbReference type="EMBL" id="OQU86168.1"/>
    </source>
</evidence>
<organism evidence="1 2">
    <name type="scientific">Sorghum bicolor</name>
    <name type="common">Sorghum</name>
    <name type="synonym">Sorghum vulgare</name>
    <dbReference type="NCBI Taxonomy" id="4558"/>
    <lineage>
        <taxon>Eukaryota</taxon>
        <taxon>Viridiplantae</taxon>
        <taxon>Streptophyta</taxon>
        <taxon>Embryophyta</taxon>
        <taxon>Tracheophyta</taxon>
        <taxon>Spermatophyta</taxon>
        <taxon>Magnoliopsida</taxon>
        <taxon>Liliopsida</taxon>
        <taxon>Poales</taxon>
        <taxon>Poaceae</taxon>
        <taxon>PACMAD clade</taxon>
        <taxon>Panicoideae</taxon>
        <taxon>Andropogonodae</taxon>
        <taxon>Andropogoneae</taxon>
        <taxon>Sorghinae</taxon>
        <taxon>Sorghum</taxon>
    </lineage>
</organism>
<keyword evidence="2" id="KW-1185">Reference proteome</keyword>
<dbReference type="InParanoid" id="A0A1W0VVK1"/>
<protein>
    <submittedName>
        <fullName evidence="1">Uncharacterized protein</fullName>
    </submittedName>
</protein>
<name>A0A1W0VVK1_SORBI</name>
<gene>
    <name evidence="1" type="ORF">SORBI_3003G036650</name>
</gene>
<dbReference type="Proteomes" id="UP000000768">
    <property type="component" value="Chromosome 3"/>
</dbReference>
<sequence>MEQMVRTGPSESDGAMKPNHPSPVHLIYCSVKIIRLLDERTGSAKKYIRKDIQYMTREEFSQIVPEYDTPELSPSMQDRRKITLSYISVMKSSTPASNKQKSSSLSSASPSCSVADVFFHGTIEANDTSKCTC</sequence>
<reference evidence="1 2" key="1">
    <citation type="journal article" date="2009" name="Nature">
        <title>The Sorghum bicolor genome and the diversification of grasses.</title>
        <authorList>
            <person name="Paterson A.H."/>
            <person name="Bowers J.E."/>
            <person name="Bruggmann R."/>
            <person name="Dubchak I."/>
            <person name="Grimwood J."/>
            <person name="Gundlach H."/>
            <person name="Haberer G."/>
            <person name="Hellsten U."/>
            <person name="Mitros T."/>
            <person name="Poliakov A."/>
            <person name="Schmutz J."/>
            <person name="Spannagl M."/>
            <person name="Tang H."/>
            <person name="Wang X."/>
            <person name="Wicker T."/>
            <person name="Bharti A.K."/>
            <person name="Chapman J."/>
            <person name="Feltus F.A."/>
            <person name="Gowik U."/>
            <person name="Grigoriev I.V."/>
            <person name="Lyons E."/>
            <person name="Maher C.A."/>
            <person name="Martis M."/>
            <person name="Narechania A."/>
            <person name="Otillar R.P."/>
            <person name="Penning B.W."/>
            <person name="Salamov A.A."/>
            <person name="Wang Y."/>
            <person name="Zhang L."/>
            <person name="Carpita N.C."/>
            <person name="Freeling M."/>
            <person name="Gingle A.R."/>
            <person name="Hash C.T."/>
            <person name="Keller B."/>
            <person name="Klein P."/>
            <person name="Kresovich S."/>
            <person name="McCann M.C."/>
            <person name="Ming R."/>
            <person name="Peterson D.G."/>
            <person name="Mehboob-ur-Rahman"/>
            <person name="Ware D."/>
            <person name="Westhoff P."/>
            <person name="Mayer K.F."/>
            <person name="Messing J."/>
            <person name="Rokhsar D.S."/>
        </authorList>
    </citation>
    <scope>NUCLEOTIDE SEQUENCE [LARGE SCALE GENOMIC DNA]</scope>
    <source>
        <strain evidence="2">cv. BTx623</strain>
    </source>
</reference>
<proteinExistence type="predicted"/>
<dbReference type="Gramene" id="OQU86168">
    <property type="protein sequence ID" value="OQU86168"/>
    <property type="gene ID" value="SORBI_3003G036650"/>
</dbReference>
<dbReference type="EMBL" id="CM000762">
    <property type="protein sequence ID" value="OQU86168.1"/>
    <property type="molecule type" value="Genomic_DNA"/>
</dbReference>
<reference evidence="2" key="2">
    <citation type="journal article" date="2018" name="Plant J.">
        <title>The Sorghum bicolor reference genome: improved assembly, gene annotations, a transcriptome atlas, and signatures of genome organization.</title>
        <authorList>
            <person name="McCormick R.F."/>
            <person name="Truong S.K."/>
            <person name="Sreedasyam A."/>
            <person name="Jenkins J."/>
            <person name="Shu S."/>
            <person name="Sims D."/>
            <person name="Kennedy M."/>
            <person name="Amirebrahimi M."/>
            <person name="Weers B.D."/>
            <person name="McKinley B."/>
            <person name="Mattison A."/>
            <person name="Morishige D.T."/>
            <person name="Grimwood J."/>
            <person name="Schmutz J."/>
            <person name="Mullet J.E."/>
        </authorList>
    </citation>
    <scope>NUCLEOTIDE SEQUENCE [LARGE SCALE GENOMIC DNA]</scope>
    <source>
        <strain evidence="2">cv. BTx623</strain>
    </source>
</reference>
<accession>A0A1W0VVK1</accession>
<evidence type="ECO:0000313" key="2">
    <source>
        <dbReference type="Proteomes" id="UP000000768"/>
    </source>
</evidence>
<dbReference type="AlphaFoldDB" id="A0A1W0VVK1"/>